<dbReference type="RefSeq" id="XP_033596442.1">
    <property type="nucleotide sequence ID" value="XM_033744787.1"/>
</dbReference>
<dbReference type="AlphaFoldDB" id="A0A6A6VXK7"/>
<dbReference type="EMBL" id="ML996582">
    <property type="protein sequence ID" value="KAF2753991.1"/>
    <property type="molecule type" value="Genomic_DNA"/>
</dbReference>
<evidence type="ECO:0000313" key="1">
    <source>
        <dbReference type="EMBL" id="KAF2753991.1"/>
    </source>
</evidence>
<dbReference type="PROSITE" id="PS51257">
    <property type="entry name" value="PROKAR_LIPOPROTEIN"/>
    <property type="match status" value="1"/>
</dbReference>
<accession>A0A6A6VXK7</accession>
<name>A0A6A6VXK7_9PEZI</name>
<gene>
    <name evidence="1" type="ORF">EJ05DRAFT_480004</name>
</gene>
<dbReference type="Proteomes" id="UP000799437">
    <property type="component" value="Unassembled WGS sequence"/>
</dbReference>
<protein>
    <submittedName>
        <fullName evidence="1">Uncharacterized protein</fullName>
    </submittedName>
</protein>
<proteinExistence type="predicted"/>
<keyword evidence="2" id="KW-1185">Reference proteome</keyword>
<reference evidence="1" key="1">
    <citation type="journal article" date="2020" name="Stud. Mycol.">
        <title>101 Dothideomycetes genomes: a test case for predicting lifestyles and emergence of pathogens.</title>
        <authorList>
            <person name="Haridas S."/>
            <person name="Albert R."/>
            <person name="Binder M."/>
            <person name="Bloem J."/>
            <person name="Labutti K."/>
            <person name="Salamov A."/>
            <person name="Andreopoulos B."/>
            <person name="Baker S."/>
            <person name="Barry K."/>
            <person name="Bills G."/>
            <person name="Bluhm B."/>
            <person name="Cannon C."/>
            <person name="Castanera R."/>
            <person name="Culley D."/>
            <person name="Daum C."/>
            <person name="Ezra D."/>
            <person name="Gonzalez J."/>
            <person name="Henrissat B."/>
            <person name="Kuo A."/>
            <person name="Liang C."/>
            <person name="Lipzen A."/>
            <person name="Lutzoni F."/>
            <person name="Magnuson J."/>
            <person name="Mondo S."/>
            <person name="Nolan M."/>
            <person name="Ohm R."/>
            <person name="Pangilinan J."/>
            <person name="Park H.-J."/>
            <person name="Ramirez L."/>
            <person name="Alfaro M."/>
            <person name="Sun H."/>
            <person name="Tritt A."/>
            <person name="Yoshinaga Y."/>
            <person name="Zwiers L.-H."/>
            <person name="Turgeon B."/>
            <person name="Goodwin S."/>
            <person name="Spatafora J."/>
            <person name="Crous P."/>
            <person name="Grigoriev I."/>
        </authorList>
    </citation>
    <scope>NUCLEOTIDE SEQUENCE</scope>
    <source>
        <strain evidence="1">CBS 121739</strain>
    </source>
</reference>
<evidence type="ECO:0000313" key="2">
    <source>
        <dbReference type="Proteomes" id="UP000799437"/>
    </source>
</evidence>
<dbReference type="GeneID" id="54485841"/>
<sequence length="59" mass="6089">MRACDGDGGGGGGGGDGNAILCFVVVGWLAGCIPTPRHLDTSLHRSRIPIIKSTQQNRV</sequence>
<organism evidence="1 2">
    <name type="scientific">Pseudovirgaria hyperparasitica</name>
    <dbReference type="NCBI Taxonomy" id="470096"/>
    <lineage>
        <taxon>Eukaryota</taxon>
        <taxon>Fungi</taxon>
        <taxon>Dikarya</taxon>
        <taxon>Ascomycota</taxon>
        <taxon>Pezizomycotina</taxon>
        <taxon>Dothideomycetes</taxon>
        <taxon>Dothideomycetes incertae sedis</taxon>
        <taxon>Acrospermales</taxon>
        <taxon>Acrospermaceae</taxon>
        <taxon>Pseudovirgaria</taxon>
    </lineage>
</organism>